<dbReference type="Proteomes" id="UP000324536">
    <property type="component" value="Chromosome"/>
</dbReference>
<evidence type="ECO:0000256" key="1">
    <source>
        <dbReference type="SAM" id="MobiDB-lite"/>
    </source>
</evidence>
<feature type="region of interest" description="Disordered" evidence="1">
    <location>
        <begin position="84"/>
        <end position="138"/>
    </location>
</feature>
<feature type="compositionally biased region" description="Polar residues" evidence="1">
    <location>
        <begin position="29"/>
        <end position="38"/>
    </location>
</feature>
<evidence type="ECO:0000256" key="2">
    <source>
        <dbReference type="SAM" id="SignalP"/>
    </source>
</evidence>
<reference evidence="3 4" key="1">
    <citation type="submission" date="2019-09" db="EMBL/GenBank/DDBJ databases">
        <title>Genome sequencing of strain KACC 21233.</title>
        <authorList>
            <person name="Heo J."/>
            <person name="Kim S.-J."/>
            <person name="Kim J.-S."/>
            <person name="Hong S.-B."/>
            <person name="Kwon S.-W."/>
        </authorList>
    </citation>
    <scope>NUCLEOTIDE SEQUENCE [LARGE SCALE GENOMIC DNA]</scope>
    <source>
        <strain evidence="3 4">KACC 21233</strain>
    </source>
</reference>
<evidence type="ECO:0000313" key="3">
    <source>
        <dbReference type="EMBL" id="QEO17418.1"/>
    </source>
</evidence>
<dbReference type="EMBL" id="CP043506">
    <property type="protein sequence ID" value="QEO17418.1"/>
    <property type="molecule type" value="Genomic_DNA"/>
</dbReference>
<feature type="chain" id="PRO_5022822870" description="Lipoprotein" evidence="2">
    <location>
        <begin position="19"/>
        <end position="138"/>
    </location>
</feature>
<dbReference type="RefSeq" id="WP_149279096.1">
    <property type="nucleotide sequence ID" value="NZ_CP043506.1"/>
</dbReference>
<evidence type="ECO:0000313" key="4">
    <source>
        <dbReference type="Proteomes" id="UP000324536"/>
    </source>
</evidence>
<feature type="compositionally biased region" description="Basic and acidic residues" evidence="1">
    <location>
        <begin position="127"/>
        <end position="138"/>
    </location>
</feature>
<sequence length="138" mass="14213">MTARTLTLAFLTACLATAGCHSKPEEDAQSTCQRTTPRSGMHGSITESFGSGLGQMAPMAARAVPGMGGVGGMVAGMGLRQTMSQFGLGQGGPRTMMDTAATQPDAADPTHTPMFPCQPPTSSPEIPESREIHFQDGG</sequence>
<name>A0A5C1YPH2_9PROT</name>
<feature type="region of interest" description="Disordered" evidence="1">
    <location>
        <begin position="22"/>
        <end position="52"/>
    </location>
</feature>
<feature type="signal peptide" evidence="2">
    <location>
        <begin position="1"/>
        <end position="18"/>
    </location>
</feature>
<dbReference type="AlphaFoldDB" id="A0A5C1YPH2"/>
<accession>A0A5C1YPH2</accession>
<dbReference type="PROSITE" id="PS51257">
    <property type="entry name" value="PROKAR_LIPOPROTEIN"/>
    <property type="match status" value="1"/>
</dbReference>
<evidence type="ECO:0008006" key="5">
    <source>
        <dbReference type="Google" id="ProtNLM"/>
    </source>
</evidence>
<dbReference type="KEGG" id="acek:FLP30_06545"/>
<keyword evidence="4" id="KW-1185">Reference proteome</keyword>
<proteinExistence type="predicted"/>
<protein>
    <recommendedName>
        <fullName evidence="5">Lipoprotein</fullName>
    </recommendedName>
</protein>
<organism evidence="3 4">
    <name type="scientific">Acetobacter vaccinii</name>
    <dbReference type="NCBI Taxonomy" id="2592655"/>
    <lineage>
        <taxon>Bacteria</taxon>
        <taxon>Pseudomonadati</taxon>
        <taxon>Pseudomonadota</taxon>
        <taxon>Alphaproteobacteria</taxon>
        <taxon>Acetobacterales</taxon>
        <taxon>Acetobacteraceae</taxon>
        <taxon>Acetobacter</taxon>
    </lineage>
</organism>
<keyword evidence="2" id="KW-0732">Signal</keyword>
<gene>
    <name evidence="3" type="ORF">FLP30_06545</name>
</gene>
<feature type="compositionally biased region" description="Low complexity" evidence="1">
    <location>
        <begin position="98"/>
        <end position="113"/>
    </location>
</feature>